<dbReference type="RefSeq" id="WP_014467354.1">
    <property type="nucleotide sequence ID" value="NC_017186.1"/>
</dbReference>
<evidence type="ECO:0000313" key="3">
    <source>
        <dbReference type="Proteomes" id="UP000006138"/>
    </source>
</evidence>
<name>A0A9R0UB23_AMYMS</name>
<proteinExistence type="predicted"/>
<dbReference type="KEGG" id="amn:RAM_29695"/>
<reference evidence="2 3" key="1">
    <citation type="journal article" date="2011" name="J. Bacteriol.">
        <title>Whole genome sequence of the rifamycin B-producing strain Amycolatopsis mediterranei S699.</title>
        <authorList>
            <person name="Verma M."/>
            <person name="Kaur J."/>
            <person name="Kumar M."/>
            <person name="Kumari K."/>
            <person name="Saxena A."/>
            <person name="Anand S."/>
            <person name="Nigam A."/>
            <person name="Ravi V."/>
            <person name="Raghuvanshi S."/>
            <person name="Khurana P."/>
            <person name="Tyagi A.K."/>
            <person name="Khurana J.P."/>
            <person name="Lal R."/>
        </authorList>
    </citation>
    <scope>NUCLEOTIDE SEQUENCE [LARGE SCALE GENOMIC DNA]</scope>
    <source>
        <strain evidence="2 3">S699</strain>
    </source>
</reference>
<organism evidence="2 3">
    <name type="scientific">Amycolatopsis mediterranei (strain S699)</name>
    <name type="common">Nocardia mediterranei</name>
    <dbReference type="NCBI Taxonomy" id="713604"/>
    <lineage>
        <taxon>Bacteria</taxon>
        <taxon>Bacillati</taxon>
        <taxon>Actinomycetota</taxon>
        <taxon>Actinomycetes</taxon>
        <taxon>Pseudonocardiales</taxon>
        <taxon>Pseudonocardiaceae</taxon>
        <taxon>Amycolatopsis</taxon>
    </lineage>
</organism>
<protein>
    <submittedName>
        <fullName evidence="2">Uncharacterized protein</fullName>
    </submittedName>
</protein>
<gene>
    <name evidence="2" type="ordered locus">RAM_29695</name>
</gene>
<evidence type="ECO:0000313" key="2">
    <source>
        <dbReference type="EMBL" id="AEK44414.1"/>
    </source>
</evidence>
<feature type="compositionally biased region" description="Pro residues" evidence="1">
    <location>
        <begin position="347"/>
        <end position="357"/>
    </location>
</feature>
<keyword evidence="3" id="KW-1185">Reference proteome</keyword>
<dbReference type="GeneID" id="92873470"/>
<dbReference type="AlphaFoldDB" id="A0A9R0UB23"/>
<dbReference type="Proteomes" id="UP000006138">
    <property type="component" value="Chromosome"/>
</dbReference>
<accession>A0A9R0UB23</accession>
<evidence type="ECO:0000256" key="1">
    <source>
        <dbReference type="SAM" id="MobiDB-lite"/>
    </source>
</evidence>
<feature type="region of interest" description="Disordered" evidence="1">
    <location>
        <begin position="334"/>
        <end position="377"/>
    </location>
</feature>
<dbReference type="EMBL" id="CP002896">
    <property type="protein sequence ID" value="AEK44414.1"/>
    <property type="molecule type" value="Genomic_DNA"/>
</dbReference>
<sequence length="377" mass="40640">MSLTDEQWDALGLDRVVVRDRAEFFIGYAGSEAPLFDVDGVIDAFRDGPLGDETDQKVAKFTDTDDAGPAGLLRRRMAEAAGRPGRRPWARTAERADALRHAAQAALLGDTREGRNLLLQSASLYRELGLPFGDFLSAAAVGPGDAAFEAAGQLRSIIFGSETAPEARRVDEGYFSLPRRLLAPAQQIAVLFTALSSADGVDGFGIGIDLLRRASQATQATSVGVTGRPVALWWECGVRLAELTYGRPSARDDLRTTIAELATAHGQALRTAQFDRYHWPRALSKMDLVDLDLTGLTAISNRVLRQLGEPEWSMFEDFRDLTPLSQVSVQVGIRLSGPGRPRTPASGPSPSPEPTPGPAAASDYVPESRSPSLWARS</sequence>